<accession>A0A812T285</accession>
<proteinExistence type="predicted"/>
<organism evidence="1 2">
    <name type="scientific">Symbiodinium natans</name>
    <dbReference type="NCBI Taxonomy" id="878477"/>
    <lineage>
        <taxon>Eukaryota</taxon>
        <taxon>Sar</taxon>
        <taxon>Alveolata</taxon>
        <taxon>Dinophyceae</taxon>
        <taxon>Suessiales</taxon>
        <taxon>Symbiodiniaceae</taxon>
        <taxon>Symbiodinium</taxon>
    </lineage>
</organism>
<evidence type="ECO:0000313" key="1">
    <source>
        <dbReference type="EMBL" id="CAE7500965.1"/>
    </source>
</evidence>
<comment type="caution">
    <text evidence="1">The sequence shown here is derived from an EMBL/GenBank/DDBJ whole genome shotgun (WGS) entry which is preliminary data.</text>
</comment>
<gene>
    <name evidence="1" type="ORF">SNAT2548_LOCUS28056</name>
</gene>
<reference evidence="1" key="1">
    <citation type="submission" date="2021-02" db="EMBL/GenBank/DDBJ databases">
        <authorList>
            <person name="Dougan E. K."/>
            <person name="Rhodes N."/>
            <person name="Thang M."/>
            <person name="Chan C."/>
        </authorList>
    </citation>
    <scope>NUCLEOTIDE SEQUENCE</scope>
</reference>
<sequence length="132" mass="14920">METEEALRSDAAKVWTAACSLYPDLAYAFSRFKQRELFLSTVAALLSTLLSHTYHPGMGFEQYVRLLHCLLFPVGEYDPEDPRAQLRRLVLLVMARHQRCFRECNCDRLMAVATWPSSLQSDGSDVSGDGSD</sequence>
<dbReference type="Proteomes" id="UP000604046">
    <property type="component" value="Unassembled WGS sequence"/>
</dbReference>
<evidence type="ECO:0000313" key="2">
    <source>
        <dbReference type="Proteomes" id="UP000604046"/>
    </source>
</evidence>
<dbReference type="EMBL" id="CAJNDS010002501">
    <property type="protein sequence ID" value="CAE7500965.1"/>
    <property type="molecule type" value="Genomic_DNA"/>
</dbReference>
<keyword evidence="2" id="KW-1185">Reference proteome</keyword>
<protein>
    <submittedName>
        <fullName evidence="1">Uncharacterized protein</fullName>
    </submittedName>
</protein>
<dbReference type="AlphaFoldDB" id="A0A812T285"/>
<name>A0A812T285_9DINO</name>